<proteinExistence type="inferred from homology"/>
<keyword evidence="7" id="KW-1005">Bacterial flagellum biogenesis</keyword>
<comment type="function">
    <text evidence="1">Needed for flagellar regrowth and assembly.</text>
</comment>
<keyword evidence="10" id="KW-0175">Coiled coil</keyword>
<reference evidence="12 13" key="1">
    <citation type="submission" date="2015-12" db="EMBL/GenBank/DDBJ databases">
        <title>Complete genome sequence of a multi-drug resistant strain Acidovorax sp. 12322-1.</title>
        <authorList>
            <person name="Ming D."/>
            <person name="Wang M."/>
            <person name="Hu S."/>
            <person name="Zhou Y."/>
            <person name="Jiang T."/>
        </authorList>
    </citation>
    <scope>NUCLEOTIDE SEQUENCE [LARGE SCALE GENOMIC DNA]</scope>
    <source>
        <strain evidence="12 13">12322-1</strain>
    </source>
</reference>
<dbReference type="PANTHER" id="PTHR34982:SF1">
    <property type="entry name" value="FLAGELLAR ASSEMBLY PROTEIN FLIH"/>
    <property type="match status" value="1"/>
</dbReference>
<dbReference type="STRING" id="225992.B5M06_04230"/>
<comment type="caution">
    <text evidence="12">The sequence shown here is derived from an EMBL/GenBank/DDBJ whole genome shotgun (WGS) entry which is preliminary data.</text>
</comment>
<evidence type="ECO:0000259" key="11">
    <source>
        <dbReference type="Pfam" id="PF02108"/>
    </source>
</evidence>
<dbReference type="GO" id="GO:0071973">
    <property type="term" value="P:bacterial-type flagellum-dependent cell motility"/>
    <property type="evidence" value="ECO:0007669"/>
    <property type="project" value="InterPro"/>
</dbReference>
<comment type="subcellular location">
    <subcellularLocation>
        <location evidence="2">Cytoplasm</location>
    </subcellularLocation>
</comment>
<evidence type="ECO:0000256" key="6">
    <source>
        <dbReference type="ARBA" id="ARBA00022490"/>
    </source>
</evidence>
<comment type="similarity">
    <text evidence="3">Belongs to the FliH family.</text>
</comment>
<dbReference type="GO" id="GO:0003774">
    <property type="term" value="F:cytoskeletal motor activity"/>
    <property type="evidence" value="ECO:0007669"/>
    <property type="project" value="InterPro"/>
</dbReference>
<dbReference type="Pfam" id="PF02108">
    <property type="entry name" value="FliH"/>
    <property type="match status" value="1"/>
</dbReference>
<keyword evidence="13" id="KW-1185">Reference proteome</keyword>
<dbReference type="PRINTS" id="PR01003">
    <property type="entry name" value="FLGFLIH"/>
</dbReference>
<sequence>MTRFIPSEEIDQQSVRQWHFGNVRSSARQGFMAMPEMTLDPLLTAPVQPEVAEPAEAEAVVEAEQAAPAQEAVPAPVVPMFTEEELQQHVQQAAEQARAEAYQQGLQQGQQEAAHEWQQRMADYQNNVGREAAQRLNEVLHAAAEAVQGLQQQMSQDLLQLAVDIARQVVRQELRCNPQALQPVVAEALDMLGAESKPAVVRLHPEDFQRLQAHLRESLPNPKVEWLADPSVPAGGCLVQSQGAQVDGTLERRWQRAVAALGLVSTWYEEAPHA</sequence>
<keyword evidence="9" id="KW-1006">Bacterial flagellum protein export</keyword>
<keyword evidence="6" id="KW-0963">Cytoplasm</keyword>
<dbReference type="InterPro" id="IPR051472">
    <property type="entry name" value="T3SS_Stator/FliH"/>
</dbReference>
<evidence type="ECO:0000256" key="4">
    <source>
        <dbReference type="ARBA" id="ARBA00016507"/>
    </source>
</evidence>
<evidence type="ECO:0000256" key="7">
    <source>
        <dbReference type="ARBA" id="ARBA00022795"/>
    </source>
</evidence>
<dbReference type="RefSeq" id="WP_058879505.1">
    <property type="nucleotide sequence ID" value="NZ_CP060413.1"/>
</dbReference>
<protein>
    <recommendedName>
        <fullName evidence="4">Flagellar assembly protein FliH</fullName>
    </recommendedName>
</protein>
<evidence type="ECO:0000256" key="8">
    <source>
        <dbReference type="ARBA" id="ARBA00022927"/>
    </source>
</evidence>
<evidence type="ECO:0000256" key="10">
    <source>
        <dbReference type="SAM" id="Coils"/>
    </source>
</evidence>
<evidence type="ECO:0000313" key="12">
    <source>
        <dbReference type="EMBL" id="KUF42479.1"/>
    </source>
</evidence>
<keyword evidence="5" id="KW-0813">Transport</keyword>
<evidence type="ECO:0000256" key="5">
    <source>
        <dbReference type="ARBA" id="ARBA00022448"/>
    </source>
</evidence>
<dbReference type="GO" id="GO:0015031">
    <property type="term" value="P:protein transport"/>
    <property type="evidence" value="ECO:0007669"/>
    <property type="project" value="UniProtKB-KW"/>
</dbReference>
<organism evidence="12 13">
    <name type="scientific">Comamonas kerstersii</name>
    <dbReference type="NCBI Taxonomy" id="225992"/>
    <lineage>
        <taxon>Bacteria</taxon>
        <taxon>Pseudomonadati</taxon>
        <taxon>Pseudomonadota</taxon>
        <taxon>Betaproteobacteria</taxon>
        <taxon>Burkholderiales</taxon>
        <taxon>Comamonadaceae</taxon>
        <taxon>Comamonas</taxon>
    </lineage>
</organism>
<dbReference type="PANTHER" id="PTHR34982">
    <property type="entry name" value="YOP PROTEINS TRANSLOCATION PROTEIN L"/>
    <property type="match status" value="1"/>
</dbReference>
<evidence type="ECO:0000256" key="9">
    <source>
        <dbReference type="ARBA" id="ARBA00023225"/>
    </source>
</evidence>
<dbReference type="Proteomes" id="UP000053300">
    <property type="component" value="Unassembled WGS sequence"/>
</dbReference>
<keyword evidence="8" id="KW-0653">Protein transport</keyword>
<feature type="domain" description="Flagellar assembly protein FliH/Type III secretion system HrpE" evidence="11">
    <location>
        <begin position="131"/>
        <end position="256"/>
    </location>
</feature>
<dbReference type="GO" id="GO:0009288">
    <property type="term" value="C:bacterial-type flagellum"/>
    <property type="evidence" value="ECO:0007669"/>
    <property type="project" value="InterPro"/>
</dbReference>
<evidence type="ECO:0000256" key="1">
    <source>
        <dbReference type="ARBA" id="ARBA00003041"/>
    </source>
</evidence>
<dbReference type="InterPro" id="IPR000563">
    <property type="entry name" value="Flag_FliH"/>
</dbReference>
<evidence type="ECO:0000256" key="3">
    <source>
        <dbReference type="ARBA" id="ARBA00006602"/>
    </source>
</evidence>
<dbReference type="AlphaFoldDB" id="A0A0W7Z5S5"/>
<name>A0A0W7Z5S5_9BURK</name>
<feature type="coiled-coil region" evidence="10">
    <location>
        <begin position="107"/>
        <end position="153"/>
    </location>
</feature>
<accession>A0A1V3TQS0</accession>
<gene>
    <name evidence="12" type="ORF">AS359_12370</name>
</gene>
<dbReference type="GO" id="GO:0044781">
    <property type="term" value="P:bacterial-type flagellum organization"/>
    <property type="evidence" value="ECO:0007669"/>
    <property type="project" value="UniProtKB-KW"/>
</dbReference>
<dbReference type="InterPro" id="IPR018035">
    <property type="entry name" value="Flagellar_FliH/T3SS_HrpE"/>
</dbReference>
<evidence type="ECO:0000256" key="2">
    <source>
        <dbReference type="ARBA" id="ARBA00004496"/>
    </source>
</evidence>
<accession>A0A0W7Z5S5</accession>
<dbReference type="GO" id="GO:0005829">
    <property type="term" value="C:cytosol"/>
    <property type="evidence" value="ECO:0007669"/>
    <property type="project" value="TreeGrafter"/>
</dbReference>
<evidence type="ECO:0000313" key="13">
    <source>
        <dbReference type="Proteomes" id="UP000053300"/>
    </source>
</evidence>
<dbReference type="EMBL" id="LPXH01000014">
    <property type="protein sequence ID" value="KUF42479.1"/>
    <property type="molecule type" value="Genomic_DNA"/>
</dbReference>